<gene>
    <name evidence="1" type="ORF">OGAPHI_006990</name>
</gene>
<reference evidence="1" key="1">
    <citation type="journal article" date="2021" name="Open Biol.">
        <title>Shared evolutionary footprints suggest mitochondrial oxidative damage underlies multiple complex I losses in fungi.</title>
        <authorList>
            <person name="Schikora-Tamarit M.A."/>
            <person name="Marcet-Houben M."/>
            <person name="Nosek J."/>
            <person name="Gabaldon T."/>
        </authorList>
    </citation>
    <scope>NUCLEOTIDE SEQUENCE</scope>
    <source>
        <strain evidence="1">CBS6075</strain>
    </source>
</reference>
<reference evidence="1" key="2">
    <citation type="submission" date="2021-01" db="EMBL/GenBank/DDBJ databases">
        <authorList>
            <person name="Schikora-Tamarit M.A."/>
        </authorList>
    </citation>
    <scope>NUCLEOTIDE SEQUENCE</scope>
    <source>
        <strain evidence="1">CBS6075</strain>
    </source>
</reference>
<keyword evidence="2" id="KW-1185">Reference proteome</keyword>
<dbReference type="AlphaFoldDB" id="A0A9P8NWL8"/>
<organism evidence="1 2">
    <name type="scientific">Ogataea philodendri</name>
    <dbReference type="NCBI Taxonomy" id="1378263"/>
    <lineage>
        <taxon>Eukaryota</taxon>
        <taxon>Fungi</taxon>
        <taxon>Dikarya</taxon>
        <taxon>Ascomycota</taxon>
        <taxon>Saccharomycotina</taxon>
        <taxon>Pichiomycetes</taxon>
        <taxon>Pichiales</taxon>
        <taxon>Pichiaceae</taxon>
        <taxon>Ogataea</taxon>
    </lineage>
</organism>
<evidence type="ECO:0000313" key="1">
    <source>
        <dbReference type="EMBL" id="KAH3660404.1"/>
    </source>
</evidence>
<dbReference type="GeneID" id="70238954"/>
<sequence>MIVLETLTDLSNASFPSAETETTKKAASLSNRTTSLFSLGTWINWETAYSIRSPSSFWNREGARFSAVRNGSMSAEKLTDSNMLVSVCSDDKLLARAVSNIKNRREHRHVSEDRHQVFLGDDFRVQSVDRVHISKFVTNQDFCIVERRGDRTCSLRKRLALHLFQMAVDDLENNNSLVCIGGEDQVFLISAQLDISNVTDFGWSSCARSWNFGRSVVGGARFLDLLLVSLDTGLVLLN</sequence>
<accession>A0A9P8NWL8</accession>
<comment type="caution">
    <text evidence="1">The sequence shown here is derived from an EMBL/GenBank/DDBJ whole genome shotgun (WGS) entry which is preliminary data.</text>
</comment>
<protein>
    <submittedName>
        <fullName evidence="1">Uncharacterized protein</fullName>
    </submittedName>
</protein>
<dbReference type="EMBL" id="JAEUBE010000504">
    <property type="protein sequence ID" value="KAH3660404.1"/>
    <property type="molecule type" value="Genomic_DNA"/>
</dbReference>
<dbReference type="Proteomes" id="UP000769157">
    <property type="component" value="Unassembled WGS sequence"/>
</dbReference>
<name>A0A9P8NWL8_9ASCO</name>
<proteinExistence type="predicted"/>
<dbReference type="RefSeq" id="XP_046058107.1">
    <property type="nucleotide sequence ID" value="XM_046208335.1"/>
</dbReference>
<evidence type="ECO:0000313" key="2">
    <source>
        <dbReference type="Proteomes" id="UP000769157"/>
    </source>
</evidence>